<evidence type="ECO:0000256" key="2">
    <source>
        <dbReference type="ARBA" id="ARBA00022737"/>
    </source>
</evidence>
<evidence type="ECO:0000313" key="8">
    <source>
        <dbReference type="Proteomes" id="UP000030762"/>
    </source>
</evidence>
<feature type="domain" description="EGF-like" evidence="6">
    <location>
        <begin position="82"/>
        <end position="115"/>
    </location>
</feature>
<dbReference type="RefSeq" id="XP_008615906.1">
    <property type="nucleotide sequence ID" value="XM_008617684.1"/>
</dbReference>
<comment type="caution">
    <text evidence="4">Lacks conserved residue(s) required for the propagation of feature annotation.</text>
</comment>
<dbReference type="Proteomes" id="UP000030762">
    <property type="component" value="Unassembled WGS sequence"/>
</dbReference>
<accession>T0QAN9</accession>
<dbReference type="PROSITE" id="PS50026">
    <property type="entry name" value="EGF_3"/>
    <property type="match status" value="3"/>
</dbReference>
<keyword evidence="8" id="KW-1185">Reference proteome</keyword>
<evidence type="ECO:0000256" key="4">
    <source>
        <dbReference type="PROSITE-ProRule" id="PRU00076"/>
    </source>
</evidence>
<dbReference type="OMA" id="GGPISAC"/>
<feature type="domain" description="EGF-like" evidence="6">
    <location>
        <begin position="413"/>
        <end position="447"/>
    </location>
</feature>
<evidence type="ECO:0000256" key="3">
    <source>
        <dbReference type="ARBA" id="ARBA00023157"/>
    </source>
</evidence>
<keyword evidence="2" id="KW-0677">Repeat</keyword>
<feature type="disulfide bond" evidence="4">
    <location>
        <begin position="437"/>
        <end position="446"/>
    </location>
</feature>
<feature type="disulfide bond" evidence="4">
    <location>
        <begin position="105"/>
        <end position="114"/>
    </location>
</feature>
<sequence length="692" mass="70916">MQPPQHGAGVRRQALVATLLLLLPRIHGACPIAPLSGRICNGHGDCNVLGECVCDSSSFGFDCSQMRCPIGRAWAGDATGVDAIHGLVECANRGVCDRTTGLCNCDAGFTGTNCAHLACFSSCSLSGQCLSMEALAAAMSPFAFTYTGVWDATSIHGCVCDAGTGGPDCSLQLCPPGDDPMTTGQVNEKQLLRCTGVGSFQLKFNGQLSAPISSSATAPQLTNVLQGLGGAGKLTITYSQGTQLCVSAGSNVATIEFTSRFGPQPPFLVQTVNAQKLPSMTGGNVIVAHGGAAIGGFVSVRGSKEYQACSNRGVCDTSQGTCSCYLYPMPGYRSSDGYGNVGLRGDCGAPDNTNFYGGPISGCPGYLPCSGHGMCSGSPAFACKCSPGWTSGDCSQRACPTGASWFALPTSTNVAHKTPETCSNTGLCDPTTGTCTCFPPFTGAACELLDCPYGPDSATPCSGHGSCLTLAELAAATTMQGLPAGFTYGANPNNPATWDATMIQGCKCDDGFTGHDCNQRVCPTGDDPDTTGQNNAVQQVTCAASSGVFQLGFRGAYTDPLPFNAPMLDVQAALLGLSTLHGLSLQYSHTGACVGGNSMTLTFTQDFGALPTVQLLDASLILTSPSSVTTLVPGSKEDAECANHGHCDTTQGVCVCARDYASSDGNGGPGNRGDCGYRRQFFMGEDNADVEA</sequence>
<dbReference type="Pfam" id="PF07974">
    <property type="entry name" value="EGF_2"/>
    <property type="match status" value="2"/>
</dbReference>
<protein>
    <recommendedName>
        <fullName evidence="6">EGF-like domain-containing protein</fullName>
    </recommendedName>
</protein>
<feature type="domain" description="EGF-like" evidence="6">
    <location>
        <begin position="359"/>
        <end position="395"/>
    </location>
</feature>
<feature type="signal peptide" evidence="5">
    <location>
        <begin position="1"/>
        <end position="28"/>
    </location>
</feature>
<dbReference type="InParanoid" id="T0QAN9"/>
<evidence type="ECO:0000313" key="7">
    <source>
        <dbReference type="EMBL" id="EQC30580.1"/>
    </source>
</evidence>
<dbReference type="InterPro" id="IPR051216">
    <property type="entry name" value="Teneurin"/>
</dbReference>
<gene>
    <name evidence="7" type="ORF">SDRG_11638</name>
</gene>
<evidence type="ECO:0000259" key="6">
    <source>
        <dbReference type="PROSITE" id="PS50026"/>
    </source>
</evidence>
<dbReference type="PANTHER" id="PTHR11219">
    <property type="entry name" value="TENEURIN AND N-ACETYLGLUCOSAMINE-1-PHOSPHODIESTER ALPHA-N-ACETYLGLUCOSAMINIDASE"/>
    <property type="match status" value="1"/>
</dbReference>
<dbReference type="eggNOG" id="KOG1225">
    <property type="taxonomic scope" value="Eukaryota"/>
</dbReference>
<feature type="disulfide bond" evidence="4">
    <location>
        <begin position="385"/>
        <end position="394"/>
    </location>
</feature>
<feature type="chain" id="PRO_5004569491" description="EGF-like domain-containing protein" evidence="5">
    <location>
        <begin position="29"/>
        <end position="692"/>
    </location>
</feature>
<name>T0QAN9_SAPDV</name>
<dbReference type="Gene3D" id="2.10.25.10">
    <property type="entry name" value="Laminin"/>
    <property type="match status" value="2"/>
</dbReference>
<evidence type="ECO:0000256" key="1">
    <source>
        <dbReference type="ARBA" id="ARBA00022536"/>
    </source>
</evidence>
<dbReference type="PRINTS" id="PR00011">
    <property type="entry name" value="EGFLAMININ"/>
</dbReference>
<dbReference type="PROSITE" id="PS01186">
    <property type="entry name" value="EGF_2"/>
    <property type="match status" value="3"/>
</dbReference>
<dbReference type="EMBL" id="JH767174">
    <property type="protein sequence ID" value="EQC30580.1"/>
    <property type="molecule type" value="Genomic_DNA"/>
</dbReference>
<reference evidence="7 8" key="1">
    <citation type="submission" date="2012-04" db="EMBL/GenBank/DDBJ databases">
        <title>The Genome Sequence of Saprolegnia declina VS20.</title>
        <authorList>
            <consortium name="The Broad Institute Genome Sequencing Platform"/>
            <person name="Russ C."/>
            <person name="Nusbaum C."/>
            <person name="Tyler B."/>
            <person name="van West P."/>
            <person name="Dieguez-Uribeondo J."/>
            <person name="de Bruijn I."/>
            <person name="Tripathy S."/>
            <person name="Jiang R."/>
            <person name="Young S.K."/>
            <person name="Zeng Q."/>
            <person name="Gargeya S."/>
            <person name="Fitzgerald M."/>
            <person name="Haas B."/>
            <person name="Abouelleil A."/>
            <person name="Alvarado L."/>
            <person name="Arachchi H.M."/>
            <person name="Berlin A."/>
            <person name="Chapman S.B."/>
            <person name="Goldberg J."/>
            <person name="Griggs A."/>
            <person name="Gujja S."/>
            <person name="Hansen M."/>
            <person name="Howarth C."/>
            <person name="Imamovic A."/>
            <person name="Larimer J."/>
            <person name="McCowen C."/>
            <person name="Montmayeur A."/>
            <person name="Murphy C."/>
            <person name="Neiman D."/>
            <person name="Pearson M."/>
            <person name="Priest M."/>
            <person name="Roberts A."/>
            <person name="Saif S."/>
            <person name="Shea T."/>
            <person name="Sisk P."/>
            <person name="Sykes S."/>
            <person name="Wortman J."/>
            <person name="Nusbaum C."/>
            <person name="Birren B."/>
        </authorList>
    </citation>
    <scope>NUCLEOTIDE SEQUENCE [LARGE SCALE GENOMIC DNA]</scope>
    <source>
        <strain evidence="7 8">VS20</strain>
    </source>
</reference>
<dbReference type="OrthoDB" id="6130531at2759"/>
<dbReference type="AlphaFoldDB" id="T0QAN9"/>
<keyword evidence="3 4" id="KW-1015">Disulfide bond</keyword>
<dbReference type="STRING" id="1156394.T0QAN9"/>
<dbReference type="GeneID" id="19952365"/>
<proteinExistence type="predicted"/>
<dbReference type="PANTHER" id="PTHR11219:SF69">
    <property type="entry name" value="TENEURIN-A"/>
    <property type="match status" value="1"/>
</dbReference>
<dbReference type="InterPro" id="IPR000742">
    <property type="entry name" value="EGF"/>
</dbReference>
<keyword evidence="1 4" id="KW-0245">EGF-like domain</keyword>
<dbReference type="SMART" id="SM00181">
    <property type="entry name" value="EGF"/>
    <property type="match status" value="3"/>
</dbReference>
<dbReference type="InterPro" id="IPR013111">
    <property type="entry name" value="EGF_extracell"/>
</dbReference>
<organism evidence="7 8">
    <name type="scientific">Saprolegnia diclina (strain VS20)</name>
    <dbReference type="NCBI Taxonomy" id="1156394"/>
    <lineage>
        <taxon>Eukaryota</taxon>
        <taxon>Sar</taxon>
        <taxon>Stramenopiles</taxon>
        <taxon>Oomycota</taxon>
        <taxon>Saprolegniomycetes</taxon>
        <taxon>Saprolegniales</taxon>
        <taxon>Saprolegniaceae</taxon>
        <taxon>Saprolegnia</taxon>
    </lineage>
</organism>
<dbReference type="PROSITE" id="PS00022">
    <property type="entry name" value="EGF_1"/>
    <property type="match status" value="2"/>
</dbReference>
<evidence type="ECO:0000256" key="5">
    <source>
        <dbReference type="SAM" id="SignalP"/>
    </source>
</evidence>
<keyword evidence="5" id="KW-0732">Signal</keyword>
<dbReference type="VEuPathDB" id="FungiDB:SDRG_11638"/>